<proteinExistence type="predicted"/>
<dbReference type="AlphaFoldDB" id="D4EA14"/>
<keyword evidence="3" id="KW-1185">Reference proteome</keyword>
<organism evidence="2 3">
    <name type="scientific">Serratia odorifera DSM 4582</name>
    <dbReference type="NCBI Taxonomy" id="667129"/>
    <lineage>
        <taxon>Bacteria</taxon>
        <taxon>Pseudomonadati</taxon>
        <taxon>Pseudomonadota</taxon>
        <taxon>Gammaproteobacteria</taxon>
        <taxon>Enterobacterales</taxon>
        <taxon>Yersiniaceae</taxon>
        <taxon>Serratia</taxon>
    </lineage>
</organism>
<evidence type="ECO:0000313" key="3">
    <source>
        <dbReference type="Proteomes" id="UP000005723"/>
    </source>
</evidence>
<sequence length="52" mass="5389">MLACGTRIAGVKEYVCDKSGCSHVEYITNACHSLACPSSGKKATVAVDCRPG</sequence>
<evidence type="ECO:0000313" key="2">
    <source>
        <dbReference type="EMBL" id="EFE93282.1"/>
    </source>
</evidence>
<name>D4EA14_SEROD</name>
<dbReference type="InterPro" id="IPR026889">
    <property type="entry name" value="Zn_Tnp"/>
</dbReference>
<evidence type="ECO:0000259" key="1">
    <source>
        <dbReference type="Pfam" id="PF14319"/>
    </source>
</evidence>
<dbReference type="Pfam" id="PF14319">
    <property type="entry name" value="Zn_Tnp_IS91"/>
    <property type="match status" value="1"/>
</dbReference>
<dbReference type="EMBL" id="ADBY01000080">
    <property type="protein sequence ID" value="EFE93282.1"/>
    <property type="molecule type" value="Genomic_DNA"/>
</dbReference>
<reference evidence="2 3" key="1">
    <citation type="submission" date="2010-01" db="EMBL/GenBank/DDBJ databases">
        <authorList>
            <person name="Muzny D."/>
            <person name="Qin X."/>
            <person name="Deng J."/>
            <person name="Jiang H."/>
            <person name="Liu Y."/>
            <person name="Qu J."/>
            <person name="Song X.-Z."/>
            <person name="Zhang L."/>
            <person name="Thornton R."/>
            <person name="Coyle M."/>
            <person name="Francisco L."/>
            <person name="Jackson L."/>
            <person name="Javaid M."/>
            <person name="Korchina V."/>
            <person name="Kovar C."/>
            <person name="Mata R."/>
            <person name="Mathew T."/>
            <person name="Ngo R."/>
            <person name="Nguyen L."/>
            <person name="Nguyen N."/>
            <person name="Okwuonu G."/>
            <person name="Ongeri F."/>
            <person name="Pham C."/>
            <person name="Simmons D."/>
            <person name="Wilczek-Boney K."/>
            <person name="Hale W."/>
            <person name="Jakkamsetti A."/>
            <person name="Pham P."/>
            <person name="Ruth R."/>
            <person name="San Lucas F."/>
            <person name="Warren J."/>
            <person name="Zhang J."/>
            <person name="Zhao Z."/>
            <person name="Zhou C."/>
            <person name="Zhu D."/>
            <person name="Lee S."/>
            <person name="Bess C."/>
            <person name="Blankenburg K."/>
            <person name="Forbes L."/>
            <person name="Fu Q."/>
            <person name="Gubbala S."/>
            <person name="Hirani K."/>
            <person name="Jayaseelan J.C."/>
            <person name="Lara F."/>
            <person name="Munidasa M."/>
            <person name="Palculict T."/>
            <person name="Patil S."/>
            <person name="Pu L.-L."/>
            <person name="Saada N."/>
            <person name="Tang L."/>
            <person name="Weissenberger G."/>
            <person name="Zhu Y."/>
            <person name="Hemphill L."/>
            <person name="Shang Y."/>
            <person name="Youmans B."/>
            <person name="Ayvaz T."/>
            <person name="Ross M."/>
            <person name="Santibanez J."/>
            <person name="Aqrawi P."/>
            <person name="Gross S."/>
            <person name="Joshi V."/>
            <person name="Fowler G."/>
            <person name="Nazareth L."/>
            <person name="Reid J."/>
            <person name="Worley K."/>
            <person name="Petrosino J."/>
            <person name="Highlander S."/>
            <person name="Gibbs R."/>
        </authorList>
    </citation>
    <scope>NUCLEOTIDE SEQUENCE [LARGE SCALE GENOMIC DNA]</scope>
    <source>
        <strain evidence="2 3">DSM 4582</strain>
    </source>
</reference>
<protein>
    <recommendedName>
        <fullName evidence="1">Transposase zinc-binding domain-containing protein</fullName>
    </recommendedName>
</protein>
<dbReference type="Proteomes" id="UP000005723">
    <property type="component" value="Unassembled WGS sequence"/>
</dbReference>
<accession>D4EA14</accession>
<feature type="domain" description="Transposase zinc-binding" evidence="1">
    <location>
        <begin position="1"/>
        <end position="44"/>
    </location>
</feature>
<comment type="caution">
    <text evidence="2">The sequence shown here is derived from an EMBL/GenBank/DDBJ whole genome shotgun (WGS) entry which is preliminary data.</text>
</comment>
<gene>
    <name evidence="2" type="ORF">HMPREF0758_5014</name>
</gene>
<dbReference type="HOGENOM" id="CLU_3084650_0_0_6"/>